<keyword evidence="3" id="KW-1185">Reference proteome</keyword>
<protein>
    <submittedName>
        <fullName evidence="2">Uncharacterized protein</fullName>
    </submittedName>
</protein>
<evidence type="ECO:0000256" key="1">
    <source>
        <dbReference type="SAM" id="MobiDB-lite"/>
    </source>
</evidence>
<accession>L5KY34</accession>
<dbReference type="EMBL" id="KB030484">
    <property type="protein sequence ID" value="ELK16095.1"/>
    <property type="molecule type" value="Genomic_DNA"/>
</dbReference>
<name>L5KY34_PTEAL</name>
<dbReference type="InParanoid" id="L5KY34"/>
<evidence type="ECO:0000313" key="2">
    <source>
        <dbReference type="EMBL" id="ELK16095.1"/>
    </source>
</evidence>
<proteinExistence type="predicted"/>
<dbReference type="AlphaFoldDB" id="L5KY34"/>
<feature type="compositionally biased region" description="Basic residues" evidence="1">
    <location>
        <begin position="28"/>
        <end position="37"/>
    </location>
</feature>
<dbReference type="Proteomes" id="UP000010552">
    <property type="component" value="Unassembled WGS sequence"/>
</dbReference>
<reference evidence="3" key="1">
    <citation type="journal article" date="2013" name="Science">
        <title>Comparative analysis of bat genomes provides insight into the evolution of flight and immunity.</title>
        <authorList>
            <person name="Zhang G."/>
            <person name="Cowled C."/>
            <person name="Shi Z."/>
            <person name="Huang Z."/>
            <person name="Bishop-Lilly K.A."/>
            <person name="Fang X."/>
            <person name="Wynne J.W."/>
            <person name="Xiong Z."/>
            <person name="Baker M.L."/>
            <person name="Zhao W."/>
            <person name="Tachedjian M."/>
            <person name="Zhu Y."/>
            <person name="Zhou P."/>
            <person name="Jiang X."/>
            <person name="Ng J."/>
            <person name="Yang L."/>
            <person name="Wu L."/>
            <person name="Xiao J."/>
            <person name="Feng Y."/>
            <person name="Chen Y."/>
            <person name="Sun X."/>
            <person name="Zhang Y."/>
            <person name="Marsh G.A."/>
            <person name="Crameri G."/>
            <person name="Broder C.C."/>
            <person name="Frey K.G."/>
            <person name="Wang L.F."/>
            <person name="Wang J."/>
        </authorList>
    </citation>
    <scope>NUCLEOTIDE SEQUENCE [LARGE SCALE GENOMIC DNA]</scope>
</reference>
<organism evidence="2 3">
    <name type="scientific">Pteropus alecto</name>
    <name type="common">Black flying fox</name>
    <dbReference type="NCBI Taxonomy" id="9402"/>
    <lineage>
        <taxon>Eukaryota</taxon>
        <taxon>Metazoa</taxon>
        <taxon>Chordata</taxon>
        <taxon>Craniata</taxon>
        <taxon>Vertebrata</taxon>
        <taxon>Euteleostomi</taxon>
        <taxon>Mammalia</taxon>
        <taxon>Eutheria</taxon>
        <taxon>Laurasiatheria</taxon>
        <taxon>Chiroptera</taxon>
        <taxon>Yinpterochiroptera</taxon>
        <taxon>Pteropodoidea</taxon>
        <taxon>Pteropodidae</taxon>
        <taxon>Pteropodinae</taxon>
        <taxon>Pteropus</taxon>
    </lineage>
</organism>
<feature type="region of interest" description="Disordered" evidence="1">
    <location>
        <begin position="1"/>
        <end position="42"/>
    </location>
</feature>
<gene>
    <name evidence="2" type="ORF">PAL_GLEAN10018138</name>
</gene>
<sequence>MPASPVAPLTSLGLPITDSTETAERPRGSKTPRHSLRGHQASLGSTILSPALVPWANPSAELAAQQLLLPTEAQL</sequence>
<evidence type="ECO:0000313" key="3">
    <source>
        <dbReference type="Proteomes" id="UP000010552"/>
    </source>
</evidence>